<keyword evidence="1" id="KW-0812">Transmembrane</keyword>
<keyword evidence="3" id="KW-1185">Reference proteome</keyword>
<comment type="caution">
    <text evidence="2">The sequence shown here is derived from an EMBL/GenBank/DDBJ whole genome shotgun (WGS) entry which is preliminary data.</text>
</comment>
<dbReference type="Proteomes" id="UP001267407">
    <property type="component" value="Unassembled WGS sequence"/>
</dbReference>
<evidence type="ECO:0000256" key="1">
    <source>
        <dbReference type="SAM" id="Phobius"/>
    </source>
</evidence>
<reference evidence="2" key="1">
    <citation type="submission" date="2023-09" db="EMBL/GenBank/DDBJ databases">
        <title>Marinobacter sediminicola sp. nov. and Marinobacter maritimum sp. nov., isolated from marine sediment.</title>
        <authorList>
            <person name="An J."/>
        </authorList>
    </citation>
    <scope>NUCLEOTIDE SEQUENCE</scope>
    <source>
        <strain evidence="2">F60267</strain>
    </source>
</reference>
<name>A0ABU2HN63_9GAMM</name>
<feature type="transmembrane region" description="Helical" evidence="1">
    <location>
        <begin position="52"/>
        <end position="78"/>
    </location>
</feature>
<dbReference type="EMBL" id="JAVMBO010000018">
    <property type="protein sequence ID" value="MDS1311775.1"/>
    <property type="molecule type" value="Genomic_DNA"/>
</dbReference>
<evidence type="ECO:0000313" key="3">
    <source>
        <dbReference type="Proteomes" id="UP001267407"/>
    </source>
</evidence>
<gene>
    <name evidence="2" type="ORF">RKA07_16870</name>
</gene>
<keyword evidence="1" id="KW-1133">Transmembrane helix</keyword>
<sequence length="145" mass="16281">MEVSTQERIIAGTVPLVSLIIFYTYFWLYVPLVILFLLLARRFEFTHSKMTLLKFMDLWLSTFIYLMLLAALAVGVRIAVRDAGTSIPYLSGDGLKNILMLVGMGLSIVATVFLSVAGFRGRNLKIPGLVRPFEYWIGRSATPTN</sequence>
<evidence type="ECO:0000313" key="2">
    <source>
        <dbReference type="EMBL" id="MDS1311775.1"/>
    </source>
</evidence>
<organism evidence="2 3">
    <name type="scientific">Marinobacter xiaoshiensis</name>
    <dbReference type="NCBI Taxonomy" id="3073652"/>
    <lineage>
        <taxon>Bacteria</taxon>
        <taxon>Pseudomonadati</taxon>
        <taxon>Pseudomonadota</taxon>
        <taxon>Gammaproteobacteria</taxon>
        <taxon>Pseudomonadales</taxon>
        <taxon>Marinobacteraceae</taxon>
        <taxon>Marinobacter</taxon>
    </lineage>
</organism>
<proteinExistence type="predicted"/>
<protein>
    <submittedName>
        <fullName evidence="2">Uncharacterized protein</fullName>
    </submittedName>
</protein>
<feature type="transmembrane region" description="Helical" evidence="1">
    <location>
        <begin position="98"/>
        <end position="119"/>
    </location>
</feature>
<feature type="transmembrane region" description="Helical" evidence="1">
    <location>
        <begin position="20"/>
        <end position="40"/>
    </location>
</feature>
<keyword evidence="1" id="KW-0472">Membrane</keyword>
<accession>A0ABU2HN63</accession>
<dbReference type="RefSeq" id="WP_310966893.1">
    <property type="nucleotide sequence ID" value="NZ_JAVMBO010000018.1"/>
</dbReference>